<evidence type="ECO:0000313" key="1">
    <source>
        <dbReference type="EMBL" id="KAI8424657.1"/>
    </source>
</evidence>
<organism evidence="1 2">
    <name type="scientific">Choristoneura fumiferana</name>
    <name type="common">Spruce budworm moth</name>
    <name type="synonym">Archips fumiferana</name>
    <dbReference type="NCBI Taxonomy" id="7141"/>
    <lineage>
        <taxon>Eukaryota</taxon>
        <taxon>Metazoa</taxon>
        <taxon>Ecdysozoa</taxon>
        <taxon>Arthropoda</taxon>
        <taxon>Hexapoda</taxon>
        <taxon>Insecta</taxon>
        <taxon>Pterygota</taxon>
        <taxon>Neoptera</taxon>
        <taxon>Endopterygota</taxon>
        <taxon>Lepidoptera</taxon>
        <taxon>Glossata</taxon>
        <taxon>Ditrysia</taxon>
        <taxon>Tortricoidea</taxon>
        <taxon>Tortricidae</taxon>
        <taxon>Tortricinae</taxon>
        <taxon>Choristoneura</taxon>
    </lineage>
</organism>
<keyword evidence="2" id="KW-1185">Reference proteome</keyword>
<name>A0ACC0JKM5_CHOFU</name>
<comment type="caution">
    <text evidence="1">The sequence shown here is derived from an EMBL/GenBank/DDBJ whole genome shotgun (WGS) entry which is preliminary data.</text>
</comment>
<proteinExistence type="predicted"/>
<evidence type="ECO:0000313" key="2">
    <source>
        <dbReference type="Proteomes" id="UP001064048"/>
    </source>
</evidence>
<protein>
    <submittedName>
        <fullName evidence="1">Uncharacterized protein</fullName>
    </submittedName>
</protein>
<sequence>MSNDYYFHKWKSVLHHLKTLAQLDQEYQNTKIHDKKRCQAVERLSGMLGAYINIYNDALECSQQNLQVQKKQNIDAVVKAIVGRILELKQQLRKIEGCQVQFLSQGLIQHKLTTDDAEFQDIPFKVEREDYVNAMILEAFSKAKEKLKEKGLELMQKEEQKHQLLEEENVVNWWEEEVVEEVEEVRGLPLTSKFTKIYEVSEVVSEETLFMRKMLALIQAHERSRQVTLRQTSKKQRREIWVKELEGTLHPQPRIDLKVRAAELIQKIARAYMEFKRKKLKECRTDEVLGIRMCKETSYDARVKADEIKEHRHELFKQFDRDWKEQCAEIKENFMKRKRDEISEDYRDNLRDWFYEWYTKIKFFHDIPNESKGGSAVILRAEIPEPHEWLEQYEAYLEDQKKNKNKSPQQIKFEKMEAKKEQMRAKKEQQMKKKMEEQLMKKIMKNPNMHPGYDYPESKKTHNILQALDHYHTGWDELDAGETVEVKERNIKELDAENMYMEVKLEIIPEVDVEMKQELKKLKIALKKDYVREGETMPEGIKEKQRVKKKKRLKVTVSELIAEKMEHLAEMDIFKEYPKTKIEDFKGDHNFAGDGFRCSDVPAWPFAGEIRSLWWDRCRELIHGSHKILIVGPRGCGRTKLVHAMATTNDAVLFELDPQHLSEFTPEQVQHAAAAVASCARAAQPAVIYLKHAHLLYYKRNKGKSAPAKTFNGVKFPICAKPAWELQSKLSHSVRWLVPNALRLRSNATQRLLQHAHCAPPLCSRDYPTKLTTGTQLPAFSSSLQTVKCRAPPGEELNADISDLIRRYITKKIIKRIQKSDNVTIIATCSNPWLMKNTLLKQFPEVILIPDSSYSVVMQLVHSWVTTNHSIPRDFDVHSLARILRGYGYSAIQAALQHFLEPEQVVKIAVNGLSAMEILNYVLQTEVEKNDYEKYVKWYSDNTVWGKKEKKQLEEAREFKAVAEKYAEKKKKKKTTAPSEVSTT</sequence>
<gene>
    <name evidence="1" type="ORF">MSG28_003084</name>
</gene>
<dbReference type="Proteomes" id="UP001064048">
    <property type="component" value="Chromosome 4"/>
</dbReference>
<reference evidence="1 2" key="1">
    <citation type="journal article" date="2022" name="Genome Biol. Evol.">
        <title>The Spruce Budworm Genome: Reconstructing the Evolutionary History of Antifreeze Proteins.</title>
        <authorList>
            <person name="Beliveau C."/>
            <person name="Gagne P."/>
            <person name="Picq S."/>
            <person name="Vernygora O."/>
            <person name="Keeling C.I."/>
            <person name="Pinkney K."/>
            <person name="Doucet D."/>
            <person name="Wen F."/>
            <person name="Johnston J.S."/>
            <person name="Maaroufi H."/>
            <person name="Boyle B."/>
            <person name="Laroche J."/>
            <person name="Dewar K."/>
            <person name="Juretic N."/>
            <person name="Blackburn G."/>
            <person name="Nisole A."/>
            <person name="Brunet B."/>
            <person name="Brandao M."/>
            <person name="Lumley L."/>
            <person name="Duan J."/>
            <person name="Quan G."/>
            <person name="Lucarotti C.J."/>
            <person name="Roe A.D."/>
            <person name="Sperling F.A.H."/>
            <person name="Levesque R.C."/>
            <person name="Cusson M."/>
        </authorList>
    </citation>
    <scope>NUCLEOTIDE SEQUENCE [LARGE SCALE GENOMIC DNA]</scope>
    <source>
        <strain evidence="1">Glfc:IPQL:Cfum</strain>
    </source>
</reference>
<accession>A0ACC0JKM5</accession>
<dbReference type="EMBL" id="CM046104">
    <property type="protein sequence ID" value="KAI8424657.1"/>
    <property type="molecule type" value="Genomic_DNA"/>
</dbReference>